<proteinExistence type="predicted"/>
<keyword evidence="6" id="KW-0812">Transmembrane</keyword>
<evidence type="ECO:0000256" key="3">
    <source>
        <dbReference type="ARBA" id="ARBA00023002"/>
    </source>
</evidence>
<keyword evidence="4" id="KW-0408">Iron</keyword>
<keyword evidence="5" id="KW-0503">Monooxygenase</keyword>
<dbReference type="Gramene" id="PRQ27789">
    <property type="protein sequence ID" value="PRQ27789"/>
    <property type="gene ID" value="RchiOBHm_Chr6g0309041"/>
</dbReference>
<evidence type="ECO:0000313" key="8">
    <source>
        <dbReference type="Proteomes" id="UP000238479"/>
    </source>
</evidence>
<dbReference type="GO" id="GO:0004497">
    <property type="term" value="F:monooxygenase activity"/>
    <property type="evidence" value="ECO:0007669"/>
    <property type="project" value="UniProtKB-KW"/>
</dbReference>
<keyword evidence="6" id="KW-0472">Membrane</keyword>
<sequence>MKYIRLIIITDFTIPISMETSTYYFILFFIIFLFLKNNLQRINKRFPPSPGLCLPIKKPLYRTLAELSDKYGPILYVRYGSRPVILVSSPSAAEECFTKHDVAFANRPKLLAGKYLGYNYTTISWASYGSHWHNLRRIASVKLLSSNSLQMFHGICADEIWEEAKRFQQIVAESIQLTGVTNIGDFIPVLNYVGVSRLEKKLVILQKKKDKFLQDLINQHRQKQSDSASEQMSKTMVDVLLSLQGTEPEYHTDEIIRGMMHVSYLTTR</sequence>
<dbReference type="PRINTS" id="PR00463">
    <property type="entry name" value="EP450I"/>
</dbReference>
<dbReference type="GO" id="GO:0020037">
    <property type="term" value="F:heme binding"/>
    <property type="evidence" value="ECO:0007669"/>
    <property type="project" value="InterPro"/>
</dbReference>
<dbReference type="GO" id="GO:0005506">
    <property type="term" value="F:iron ion binding"/>
    <property type="evidence" value="ECO:0007669"/>
    <property type="project" value="InterPro"/>
</dbReference>
<dbReference type="InterPro" id="IPR001128">
    <property type="entry name" value="Cyt_P450"/>
</dbReference>
<keyword evidence="6" id="KW-1133">Transmembrane helix</keyword>
<dbReference type="EC" id="1.14.13.-" evidence="7"/>
<dbReference type="GO" id="GO:0016705">
    <property type="term" value="F:oxidoreductase activity, acting on paired donors, with incorporation or reduction of molecular oxygen"/>
    <property type="evidence" value="ECO:0007669"/>
    <property type="project" value="InterPro"/>
</dbReference>
<organism evidence="7 8">
    <name type="scientific">Rosa chinensis</name>
    <name type="common">China rose</name>
    <dbReference type="NCBI Taxonomy" id="74649"/>
    <lineage>
        <taxon>Eukaryota</taxon>
        <taxon>Viridiplantae</taxon>
        <taxon>Streptophyta</taxon>
        <taxon>Embryophyta</taxon>
        <taxon>Tracheophyta</taxon>
        <taxon>Spermatophyta</taxon>
        <taxon>Magnoliopsida</taxon>
        <taxon>eudicotyledons</taxon>
        <taxon>Gunneridae</taxon>
        <taxon>Pentapetalae</taxon>
        <taxon>rosids</taxon>
        <taxon>fabids</taxon>
        <taxon>Rosales</taxon>
        <taxon>Rosaceae</taxon>
        <taxon>Rosoideae</taxon>
        <taxon>Rosoideae incertae sedis</taxon>
        <taxon>Rosa</taxon>
    </lineage>
</organism>
<protein>
    <submittedName>
        <fullName evidence="7">Putative oxidoreductase</fullName>
        <ecNumber evidence="7">1.14.13.-</ecNumber>
    </submittedName>
</protein>
<evidence type="ECO:0000256" key="6">
    <source>
        <dbReference type="SAM" id="Phobius"/>
    </source>
</evidence>
<evidence type="ECO:0000256" key="1">
    <source>
        <dbReference type="ARBA" id="ARBA00022617"/>
    </source>
</evidence>
<feature type="transmembrane region" description="Helical" evidence="6">
    <location>
        <begin position="12"/>
        <end position="35"/>
    </location>
</feature>
<dbReference type="EMBL" id="PDCK01000044">
    <property type="protein sequence ID" value="PRQ27789.1"/>
    <property type="molecule type" value="Genomic_DNA"/>
</dbReference>
<dbReference type="SUPFAM" id="SSF48264">
    <property type="entry name" value="Cytochrome P450"/>
    <property type="match status" value="1"/>
</dbReference>
<dbReference type="PANTHER" id="PTHR47947:SF3">
    <property type="entry name" value="CYTOCHROME P450 81D1-LIKE"/>
    <property type="match status" value="1"/>
</dbReference>
<keyword evidence="8" id="KW-1185">Reference proteome</keyword>
<dbReference type="AlphaFoldDB" id="A0A2P6Q0Y0"/>
<evidence type="ECO:0000256" key="2">
    <source>
        <dbReference type="ARBA" id="ARBA00022723"/>
    </source>
</evidence>
<keyword evidence="2" id="KW-0479">Metal-binding</keyword>
<dbReference type="Gene3D" id="1.10.630.10">
    <property type="entry name" value="Cytochrome P450"/>
    <property type="match status" value="1"/>
</dbReference>
<keyword evidence="1" id="KW-0349">Heme</keyword>
<evidence type="ECO:0000256" key="4">
    <source>
        <dbReference type="ARBA" id="ARBA00023004"/>
    </source>
</evidence>
<name>A0A2P6Q0Y0_ROSCH</name>
<accession>A0A2P6Q0Y0</accession>
<dbReference type="InterPro" id="IPR050651">
    <property type="entry name" value="Plant_Cytochrome_P450_Monoox"/>
</dbReference>
<dbReference type="OMA" id="ICADEIW"/>
<reference evidence="7 8" key="1">
    <citation type="journal article" date="2018" name="Nat. Genet.">
        <title>The Rosa genome provides new insights in the design of modern roses.</title>
        <authorList>
            <person name="Bendahmane M."/>
        </authorList>
    </citation>
    <scope>NUCLEOTIDE SEQUENCE [LARGE SCALE GENOMIC DNA]</scope>
    <source>
        <strain evidence="8">cv. Old Blush</strain>
    </source>
</reference>
<dbReference type="PANTHER" id="PTHR47947">
    <property type="entry name" value="CYTOCHROME P450 82C3-RELATED"/>
    <property type="match status" value="1"/>
</dbReference>
<dbReference type="Pfam" id="PF00067">
    <property type="entry name" value="p450"/>
    <property type="match status" value="1"/>
</dbReference>
<gene>
    <name evidence="7" type="ORF">RchiOBHm_Chr6g0309041</name>
</gene>
<dbReference type="InterPro" id="IPR002401">
    <property type="entry name" value="Cyt_P450_E_grp-I"/>
</dbReference>
<dbReference type="Proteomes" id="UP000238479">
    <property type="component" value="Chromosome 6"/>
</dbReference>
<evidence type="ECO:0000256" key="5">
    <source>
        <dbReference type="ARBA" id="ARBA00023033"/>
    </source>
</evidence>
<dbReference type="STRING" id="74649.A0A2P6Q0Y0"/>
<dbReference type="InterPro" id="IPR036396">
    <property type="entry name" value="Cyt_P450_sf"/>
</dbReference>
<keyword evidence="3 7" id="KW-0560">Oxidoreductase</keyword>
<evidence type="ECO:0000313" key="7">
    <source>
        <dbReference type="EMBL" id="PRQ27789.1"/>
    </source>
</evidence>
<comment type="caution">
    <text evidence="7">The sequence shown here is derived from an EMBL/GenBank/DDBJ whole genome shotgun (WGS) entry which is preliminary data.</text>
</comment>